<feature type="coiled-coil region" evidence="2">
    <location>
        <begin position="1387"/>
        <end position="1526"/>
    </location>
</feature>
<feature type="coiled-coil region" evidence="2">
    <location>
        <begin position="460"/>
        <end position="615"/>
    </location>
</feature>
<feature type="coiled-coil region" evidence="2">
    <location>
        <begin position="651"/>
        <end position="888"/>
    </location>
</feature>
<dbReference type="Pfam" id="PF15035">
    <property type="entry name" value="Rootletin"/>
    <property type="match status" value="1"/>
</dbReference>
<feature type="non-terminal residue" evidence="5">
    <location>
        <position position="1"/>
    </location>
</feature>
<dbReference type="PANTHER" id="PTHR23159:SF31">
    <property type="entry name" value="CENTROSOME-ASSOCIATED PROTEIN CEP250 ISOFORM X1"/>
    <property type="match status" value="1"/>
</dbReference>
<sequence>ESVTTEGGRTSDVTKRITRTVVTRTNYGASDIGTAIGVGCSSMMIIEAIYVLIDPASLLLKIRISANQTKKYATELLVVGVHFNFFYDKAHLEMIKNAGAVESYYSSRTTDISDDVLLGSRPHTESFISTGFDRTQGDLSSYKKRIDANVEQQREHSDMMADLQRKVEDYRRRIADIEGEIASRRSDEKVTFNITEAGETWTSDVPIITQSIDYEMSSRLDDERRRNEELRFQNEQLQAEIQRMRQQFELSMRDKERIYQNRERNLAQYLSEEQKKMMDLWAELQQVRRQCVEYKEQTERDLENQRNEFIKVMRSVGGVARQLNIAAEHPIFSESGGSGSVQDVTLVEALTRFREQQGVVSGRGDAELNSELMKKYEQAIERIVQLESRGGDRSVNNVSTLEAELRRTKDRLNESLDALRKLNSVAKENRDYDAQKRSRSLSPVGEVVPAEVVRNVRSTIRARDNEIQQIQRKLRNAEIEIHELVVRLESAEDARKRMDKQLADSKKEINIQLKAVDDATREIRRLEDRLHTAESERTVAENARKHLEEEIRRLKLVFDQSAADGERKAIEEAEERHRLIEEEYKTRITELSRRIDSLLDENKRIKGDHNGLKDKFRNLEIEYTTTLRKIDEKDTALKHLDGVKRDLLKDLENQRARFDAVTSELDSLQSNYSSTTRSTAVIELTVKEIKKQRDEINKQKDDLEHQLADLKHKMEMETNKREELEKVTQRHLGEIEKLKAQLTDYESQMIMLRRHNDELDTQQKTSQAKITTLENSLTSAQKEINKLSELNAKLQKEKNEIMNLKQRSDADLDQLRERIRKVEQEIDKLKVENKTLQESEQKAKDAYKEESNRAHLLRRELEETKAELDELRKRLQQLNQDNKDRIELALRPTKTIGDKVETYETTQITEVKLKEVGDKYKLDLERLENDRDGLVRRVRQLEDELNEKQRIIERQETEINDLKLNYQMEIERLQAELASMQTKYQNELDDERDQYNHNLEAMKSAEDDLRNKLAFAEKKLEDALNKEKALQKEIDEWEDKYTIVVKELQKVRDEIEAVRTDAEKEIQKWKTEASTAQAELKTAETTVDTLRAQLATANERIVTLNKTINEQAVKIRELSSHTRRLEEELADAKALAASHEADLERALARLKTTEEQYAASQLDNNKLRAEIDTLQREMDLLKNTNASQSSELERLKKKLQSTMTAAKETADELEKIRIERNQLDKAYREKAKQLDQLKEMVQALEARAARLRQDLQSATDKLMVAETERNNAKTEVKQLQNELQFGREQMLRKTEEFHAALEDLANAHRASEDGRVNAIQEVESKIFEITDLQSRLDNADQRLASLQQDYLNVDKERDMLNDSLRRFQNIISRSLSIAIPEGGVSDVQSIDVHVQKLISRIEKLERERNEYRDSLGRLKRKTSDSHITISKHETMYKSVEEKIADVEEGKHKAEVKLASAKELLRSQEDALKQRDEERRTMKSKLVAIELETRGKDAQIRHLNELVKNLRNELETSQHEIHNIRNREERWDTSKIHLESKMLDRDGETQKIKALMSTFNAERQSLNDSLKKLTTKLQESESKNADLLDDANRLKKDLTKAERVEAELRRNLDEQTRIAREGQRLRDQLVMLQGDLTSANSRKQQLESELMNVRSELREQKQNAHDANNRISDLQRQLQDAHNEKNRLNDRLFELDKTISQQRNTENDLRQQLARAVDERRSLQNELDDLRRRIGNFESDKRITHEKIEELTKIRVVLVKKIEILESEKRSAQAIISETASQREAIENSLNALERENKELCRNCTQLQQQIAQLELDNGNRLITLTNKQKEEHERFVQSVKAEKAQVERIIENRDRAQKSRIKQLENQLNMLREQLNNERRRHRDAANKVMVSDINQINAATYGLGNSVVSNAGGVYPQTDSFDYIIGSQSGYTSHYMPTPYITAGRGDYYRMSSTATSLKEPVGLAKEAYSSSHHTTGIRSAVGETSGTLDRSLEIGDSDMTKKTTIVVHMKGTDST</sequence>
<feature type="coiled-coil region" evidence="2">
    <location>
        <begin position="1329"/>
        <end position="1356"/>
    </location>
</feature>
<feature type="coiled-coil region" evidence="2">
    <location>
        <begin position="369"/>
        <end position="429"/>
    </location>
</feature>
<accession>A0A0B2V586</accession>
<dbReference type="Pfam" id="PF24627">
    <property type="entry name" value="PUMA_CC"/>
    <property type="match status" value="1"/>
</dbReference>
<evidence type="ECO:0000259" key="3">
    <source>
        <dbReference type="Pfam" id="PF15035"/>
    </source>
</evidence>
<dbReference type="InterPro" id="IPR057531">
    <property type="entry name" value="PUMA/OVT1_CC"/>
</dbReference>
<dbReference type="Proteomes" id="UP000031036">
    <property type="component" value="Unassembled WGS sequence"/>
</dbReference>
<name>A0A0B2V586_TOXCA</name>
<feature type="domain" description="PUMA/OVT1 coiled-coil region" evidence="4">
    <location>
        <begin position="465"/>
        <end position="538"/>
    </location>
</feature>
<dbReference type="Pfam" id="PF24423">
    <property type="entry name" value="OVT1"/>
    <property type="match status" value="1"/>
</dbReference>
<feature type="coiled-coil region" evidence="2">
    <location>
        <begin position="1555"/>
        <end position="1888"/>
    </location>
</feature>
<feature type="domain" description="Rootletin-like coiled-coil" evidence="3">
    <location>
        <begin position="143"/>
        <end position="312"/>
    </location>
</feature>
<dbReference type="SUPFAM" id="SSF57997">
    <property type="entry name" value="Tropomyosin"/>
    <property type="match status" value="2"/>
</dbReference>
<gene>
    <name evidence="5" type="primary">PUMA1</name>
    <name evidence="5" type="ORF">Tcan_05881</name>
</gene>
<evidence type="ECO:0000256" key="2">
    <source>
        <dbReference type="SAM" id="Coils"/>
    </source>
</evidence>
<evidence type="ECO:0000259" key="4">
    <source>
        <dbReference type="Pfam" id="PF24627"/>
    </source>
</evidence>
<feature type="coiled-coil region" evidence="2">
    <location>
        <begin position="917"/>
        <end position="1296"/>
    </location>
</feature>
<keyword evidence="6" id="KW-1185">Reference proteome</keyword>
<protein>
    <submittedName>
        <fullName evidence="5">Spindle-and centromere-associated protein</fullName>
    </submittedName>
</protein>
<comment type="caution">
    <text evidence="5">The sequence shown here is derived from an EMBL/GenBank/DDBJ whole genome shotgun (WGS) entry which is preliminary data.</text>
</comment>
<evidence type="ECO:0000256" key="1">
    <source>
        <dbReference type="ARBA" id="ARBA00023054"/>
    </source>
</evidence>
<dbReference type="PANTHER" id="PTHR23159">
    <property type="entry name" value="CENTROSOMAL PROTEIN 2"/>
    <property type="match status" value="1"/>
</dbReference>
<keyword evidence="1 2" id="KW-0175">Coiled coil</keyword>
<feature type="coiled-coil region" evidence="2">
    <location>
        <begin position="153"/>
        <end position="180"/>
    </location>
</feature>
<proteinExistence type="predicted"/>
<dbReference type="InterPro" id="IPR055167">
    <property type="entry name" value="Rootletin-like_CC"/>
</dbReference>
<feature type="coiled-coil region" evidence="2">
    <location>
        <begin position="220"/>
        <end position="315"/>
    </location>
</feature>
<evidence type="ECO:0000313" key="5">
    <source>
        <dbReference type="EMBL" id="KHN78606.1"/>
    </source>
</evidence>
<organism evidence="5 6">
    <name type="scientific">Toxocara canis</name>
    <name type="common">Canine roundworm</name>
    <dbReference type="NCBI Taxonomy" id="6265"/>
    <lineage>
        <taxon>Eukaryota</taxon>
        <taxon>Metazoa</taxon>
        <taxon>Ecdysozoa</taxon>
        <taxon>Nematoda</taxon>
        <taxon>Chromadorea</taxon>
        <taxon>Rhabditida</taxon>
        <taxon>Spirurina</taxon>
        <taxon>Ascaridomorpha</taxon>
        <taxon>Ascaridoidea</taxon>
        <taxon>Toxocaridae</taxon>
        <taxon>Toxocara</taxon>
    </lineage>
</organism>
<dbReference type="STRING" id="6265.A0A0B2V586"/>
<dbReference type="EMBL" id="JPKZ01002075">
    <property type="protein sequence ID" value="KHN78606.1"/>
    <property type="molecule type" value="Genomic_DNA"/>
</dbReference>
<dbReference type="Gene3D" id="1.10.287.1490">
    <property type="match status" value="3"/>
</dbReference>
<dbReference type="OrthoDB" id="5835755at2759"/>
<reference evidence="5 6" key="1">
    <citation type="submission" date="2014-11" db="EMBL/GenBank/DDBJ databases">
        <title>Genetic blueprint of the zoonotic pathogen Toxocara canis.</title>
        <authorList>
            <person name="Zhu X.-Q."/>
            <person name="Korhonen P.K."/>
            <person name="Cai H."/>
            <person name="Young N.D."/>
            <person name="Nejsum P."/>
            <person name="von Samson-Himmelstjerna G."/>
            <person name="Boag P.R."/>
            <person name="Tan P."/>
            <person name="Li Q."/>
            <person name="Min J."/>
            <person name="Yang Y."/>
            <person name="Wang X."/>
            <person name="Fang X."/>
            <person name="Hall R.S."/>
            <person name="Hofmann A."/>
            <person name="Sternberg P.W."/>
            <person name="Jex A.R."/>
            <person name="Gasser R.B."/>
        </authorList>
    </citation>
    <scope>NUCLEOTIDE SEQUENCE [LARGE SCALE GENOMIC DNA]</scope>
    <source>
        <strain evidence="5">PN_DK_2014</strain>
    </source>
</reference>
<evidence type="ECO:0000313" key="6">
    <source>
        <dbReference type="Proteomes" id="UP000031036"/>
    </source>
</evidence>